<dbReference type="InterPro" id="IPR003591">
    <property type="entry name" value="Leu-rich_rpt_typical-subtyp"/>
</dbReference>
<dbReference type="InterPro" id="IPR032675">
    <property type="entry name" value="LRR_dom_sf"/>
</dbReference>
<evidence type="ECO:0000256" key="1">
    <source>
        <dbReference type="ARBA" id="ARBA00022614"/>
    </source>
</evidence>
<dbReference type="SMART" id="SM00369">
    <property type="entry name" value="LRR_TYP"/>
    <property type="match status" value="7"/>
</dbReference>
<dbReference type="EnsemblMetazoa" id="XM_050647396.1">
    <property type="protein sequence ID" value="XP_050503353.1"/>
    <property type="gene ID" value="LOC114325578"/>
</dbReference>
<evidence type="ECO:0000256" key="2">
    <source>
        <dbReference type="ARBA" id="ARBA00022737"/>
    </source>
</evidence>
<accession>A0ABM5JZI7</accession>
<evidence type="ECO:0000256" key="3">
    <source>
        <dbReference type="SAM" id="Phobius"/>
    </source>
</evidence>
<dbReference type="Gene3D" id="3.80.10.10">
    <property type="entry name" value="Ribonuclease Inhibitor"/>
    <property type="match status" value="3"/>
</dbReference>
<keyword evidence="3" id="KW-0472">Membrane</keyword>
<name>A0ABM5JZI7_DIAVI</name>
<protein>
    <submittedName>
        <fullName evidence="5">Uncharacterized protein</fullName>
    </submittedName>
</protein>
<dbReference type="SUPFAM" id="SSF52058">
    <property type="entry name" value="L domain-like"/>
    <property type="match status" value="1"/>
</dbReference>
<dbReference type="InterPro" id="IPR001611">
    <property type="entry name" value="Leu-rich_rpt"/>
</dbReference>
<dbReference type="InterPro" id="IPR050541">
    <property type="entry name" value="LRR_TM_domain-containing"/>
</dbReference>
<proteinExistence type="predicted"/>
<dbReference type="PANTHER" id="PTHR24369:SF211">
    <property type="entry name" value="LEUCINE-RICH REPEAT-CONTAINING PROTEIN 15-LIKE"/>
    <property type="match status" value="1"/>
</dbReference>
<feature type="signal peptide" evidence="4">
    <location>
        <begin position="1"/>
        <end position="17"/>
    </location>
</feature>
<keyword evidence="4" id="KW-0732">Signal</keyword>
<dbReference type="PANTHER" id="PTHR24369">
    <property type="entry name" value="ANTIGEN BSP, PUTATIVE-RELATED"/>
    <property type="match status" value="1"/>
</dbReference>
<evidence type="ECO:0000313" key="5">
    <source>
        <dbReference type="EnsemblMetazoa" id="XP_050503353.1"/>
    </source>
</evidence>
<keyword evidence="1" id="KW-0433">Leucine-rich repeat</keyword>
<feature type="chain" id="PRO_5046692124" evidence="4">
    <location>
        <begin position="18"/>
        <end position="464"/>
    </location>
</feature>
<organism evidence="5 6">
    <name type="scientific">Diabrotica virgifera virgifera</name>
    <name type="common">western corn rootworm</name>
    <dbReference type="NCBI Taxonomy" id="50390"/>
    <lineage>
        <taxon>Eukaryota</taxon>
        <taxon>Metazoa</taxon>
        <taxon>Ecdysozoa</taxon>
        <taxon>Arthropoda</taxon>
        <taxon>Hexapoda</taxon>
        <taxon>Insecta</taxon>
        <taxon>Pterygota</taxon>
        <taxon>Neoptera</taxon>
        <taxon>Endopterygota</taxon>
        <taxon>Coleoptera</taxon>
        <taxon>Polyphaga</taxon>
        <taxon>Cucujiformia</taxon>
        <taxon>Chrysomeloidea</taxon>
        <taxon>Chrysomelidae</taxon>
        <taxon>Galerucinae</taxon>
        <taxon>Diabroticina</taxon>
        <taxon>Diabroticites</taxon>
        <taxon>Diabrotica</taxon>
    </lineage>
</organism>
<evidence type="ECO:0000313" key="6">
    <source>
        <dbReference type="Proteomes" id="UP001652700"/>
    </source>
</evidence>
<dbReference type="Proteomes" id="UP001652700">
    <property type="component" value="Unplaced"/>
</dbReference>
<feature type="transmembrane region" description="Helical" evidence="3">
    <location>
        <begin position="412"/>
        <end position="434"/>
    </location>
</feature>
<keyword evidence="3" id="KW-0812">Transmembrane</keyword>
<evidence type="ECO:0000256" key="4">
    <source>
        <dbReference type="SAM" id="SignalP"/>
    </source>
</evidence>
<reference evidence="5" key="1">
    <citation type="submission" date="2025-05" db="UniProtKB">
        <authorList>
            <consortium name="EnsemblMetazoa"/>
        </authorList>
    </citation>
    <scope>IDENTIFICATION</scope>
</reference>
<dbReference type="RefSeq" id="XP_050503353.1">
    <property type="nucleotide sequence ID" value="XM_050647396.1"/>
</dbReference>
<keyword evidence="3" id="KW-1133">Transmembrane helix</keyword>
<keyword evidence="2" id="KW-0677">Repeat</keyword>
<sequence>MEKWLIILLYIIHFATAGETNQNSSNICTRCKCNSKDEFLLDCTNQNFEHILAEWPPHNQSLVATFSYNNITNLGQLPATNQTAKFVFDHCRIKHLEDRMFFLIQNVEYIDLSHNLLTTEAISGEVFKGPYSDRQYRPIGVKTLNLAYNQIHSLNTKFFEHMPLLEDLYLQGNDFSVLDPSTQIALGSLTNIKVLNLADNELTVIEENVMRNVHSLQDLDLSSNHFDFVPKPLSYISKNLQILNLSNNYIFQLTDESFLGMNLSELYLNNLPRLKFVGPNTFATLRRLKKLHLRDNQQLEFIDREAFGETQILDELDISNNSLVDLDPSLTKWSKLKIFKVNLNPLECSCSLYNISQALPTSITRNRNSPMCIDVGNDDGSERIYSLTADICNQDRQSHSSKITQHFNKIRLIMIILSSILLVVTVLGAVVAVLRFRKLIAFKNYPFSAQVSYFPVQTTQTQHI</sequence>
<dbReference type="Pfam" id="PF13855">
    <property type="entry name" value="LRR_8"/>
    <property type="match status" value="3"/>
</dbReference>
<keyword evidence="6" id="KW-1185">Reference proteome</keyword>
<dbReference type="GeneID" id="114325578"/>
<dbReference type="PROSITE" id="PS51450">
    <property type="entry name" value="LRR"/>
    <property type="match status" value="1"/>
</dbReference>